<gene>
    <name evidence="1" type="ORF">COX33_00460</name>
</gene>
<dbReference type="Pfam" id="PF04255">
    <property type="entry name" value="DUF433"/>
    <property type="match status" value="1"/>
</dbReference>
<name>A0A2G9YZN6_9BACT</name>
<evidence type="ECO:0008006" key="3">
    <source>
        <dbReference type="Google" id="ProtNLM"/>
    </source>
</evidence>
<dbReference type="EMBL" id="PCRR01000012">
    <property type="protein sequence ID" value="PIP24705.1"/>
    <property type="molecule type" value="Genomic_DNA"/>
</dbReference>
<dbReference type="PANTHER" id="PTHR34849:SF3">
    <property type="entry name" value="SSR2962 PROTEIN"/>
    <property type="match status" value="1"/>
</dbReference>
<dbReference type="PANTHER" id="PTHR34849">
    <property type="entry name" value="SSL5025 PROTEIN"/>
    <property type="match status" value="1"/>
</dbReference>
<dbReference type="SUPFAM" id="SSF46689">
    <property type="entry name" value="Homeodomain-like"/>
    <property type="match status" value="1"/>
</dbReference>
<dbReference type="AlphaFoldDB" id="A0A2G9YZN6"/>
<protein>
    <recommendedName>
        <fullName evidence="3">Antitoxin</fullName>
    </recommendedName>
</protein>
<dbReference type="InterPro" id="IPR009057">
    <property type="entry name" value="Homeodomain-like_sf"/>
</dbReference>
<comment type="caution">
    <text evidence="1">The sequence shown here is derived from an EMBL/GenBank/DDBJ whole genome shotgun (WGS) entry which is preliminary data.</text>
</comment>
<evidence type="ECO:0000313" key="2">
    <source>
        <dbReference type="Proteomes" id="UP000237258"/>
    </source>
</evidence>
<dbReference type="InterPro" id="IPR007367">
    <property type="entry name" value="DUF433"/>
</dbReference>
<dbReference type="Gene3D" id="1.10.10.10">
    <property type="entry name" value="Winged helix-like DNA-binding domain superfamily/Winged helix DNA-binding domain"/>
    <property type="match status" value="1"/>
</dbReference>
<dbReference type="Proteomes" id="UP000237258">
    <property type="component" value="Unassembled WGS sequence"/>
</dbReference>
<dbReference type="InterPro" id="IPR036388">
    <property type="entry name" value="WH-like_DNA-bd_sf"/>
</dbReference>
<organism evidence="1 2">
    <name type="scientific">Candidatus Nealsonbacteria bacterium CG23_combo_of_CG06-09_8_20_14_all_36_125</name>
    <dbReference type="NCBI Taxonomy" id="1974719"/>
    <lineage>
        <taxon>Bacteria</taxon>
        <taxon>Candidatus Nealsoniibacteriota</taxon>
    </lineage>
</organism>
<accession>A0A2G9YZN6</accession>
<reference evidence="1 2" key="1">
    <citation type="submission" date="2017-09" db="EMBL/GenBank/DDBJ databases">
        <title>Depth-based differentiation of microbial function through sediment-hosted aquifers and enrichment of novel symbionts in the deep terrestrial subsurface.</title>
        <authorList>
            <person name="Probst A.J."/>
            <person name="Ladd B."/>
            <person name="Jarett J.K."/>
            <person name="Geller-Mcgrath D.E."/>
            <person name="Sieber C.M."/>
            <person name="Emerson J.B."/>
            <person name="Anantharaman K."/>
            <person name="Thomas B.C."/>
            <person name="Malmstrom R."/>
            <person name="Stieglmeier M."/>
            <person name="Klingl A."/>
            <person name="Woyke T."/>
            <person name="Ryan C.M."/>
            <person name="Banfield J.F."/>
        </authorList>
    </citation>
    <scope>NUCLEOTIDE SEQUENCE [LARGE SCALE GENOMIC DNA]</scope>
    <source>
        <strain evidence="1">CG23_combo_of_CG06-09_8_20_14_all_36_125</strain>
    </source>
</reference>
<sequence>MKEIAPRIIIDPEIQGGKPVIKGTRIPVDLVLGKIAGGVTIEELIREYGLKREDIFAALKYAAQVIKEETLIYT</sequence>
<proteinExistence type="predicted"/>
<evidence type="ECO:0000313" key="1">
    <source>
        <dbReference type="EMBL" id="PIP24705.1"/>
    </source>
</evidence>